<dbReference type="Gene3D" id="1.10.510.10">
    <property type="entry name" value="Transferase(Phosphotransferase) domain 1"/>
    <property type="match status" value="1"/>
</dbReference>
<dbReference type="PANTHER" id="PTHR43173:SF28">
    <property type="entry name" value="AARF DOMAIN CONTAINING KINASE 5"/>
    <property type="match status" value="1"/>
</dbReference>
<accession>A0A9N9H5Q5</accession>
<proteinExistence type="inferred from homology"/>
<evidence type="ECO:0000313" key="3">
    <source>
        <dbReference type="EMBL" id="CAG8649224.1"/>
    </source>
</evidence>
<dbReference type="Proteomes" id="UP000789342">
    <property type="component" value="Unassembled WGS sequence"/>
</dbReference>
<dbReference type="InterPro" id="IPR051130">
    <property type="entry name" value="Mito_struct-func_regulator"/>
</dbReference>
<dbReference type="Pfam" id="PF03109">
    <property type="entry name" value="ABC1"/>
    <property type="match status" value="1"/>
</dbReference>
<evidence type="ECO:0000259" key="2">
    <source>
        <dbReference type="Pfam" id="PF03109"/>
    </source>
</evidence>
<dbReference type="InterPro" id="IPR004147">
    <property type="entry name" value="ABC1_dom"/>
</dbReference>
<reference evidence="3" key="1">
    <citation type="submission" date="2021-06" db="EMBL/GenBank/DDBJ databases">
        <authorList>
            <person name="Kallberg Y."/>
            <person name="Tangrot J."/>
            <person name="Rosling A."/>
        </authorList>
    </citation>
    <scope>NUCLEOTIDE SEQUENCE</scope>
    <source>
        <strain evidence="3">CL551</strain>
    </source>
</reference>
<evidence type="ECO:0000313" key="4">
    <source>
        <dbReference type="Proteomes" id="UP000789342"/>
    </source>
</evidence>
<gene>
    <name evidence="3" type="ORF">AMORRO_LOCUS9881</name>
</gene>
<dbReference type="AlphaFoldDB" id="A0A9N9H5Q5"/>
<dbReference type="InterPro" id="IPR011009">
    <property type="entry name" value="Kinase-like_dom_sf"/>
</dbReference>
<keyword evidence="4" id="KW-1185">Reference proteome</keyword>
<name>A0A9N9H5Q5_9GLOM</name>
<organism evidence="3 4">
    <name type="scientific">Acaulospora morrowiae</name>
    <dbReference type="NCBI Taxonomy" id="94023"/>
    <lineage>
        <taxon>Eukaryota</taxon>
        <taxon>Fungi</taxon>
        <taxon>Fungi incertae sedis</taxon>
        <taxon>Mucoromycota</taxon>
        <taxon>Glomeromycotina</taxon>
        <taxon>Glomeromycetes</taxon>
        <taxon>Diversisporales</taxon>
        <taxon>Acaulosporaceae</taxon>
        <taxon>Acaulospora</taxon>
    </lineage>
</organism>
<dbReference type="SUPFAM" id="SSF56112">
    <property type="entry name" value="Protein kinase-like (PK-like)"/>
    <property type="match status" value="1"/>
</dbReference>
<protein>
    <submittedName>
        <fullName evidence="3">14407_t:CDS:1</fullName>
    </submittedName>
</protein>
<sequence>MSKHNLPSSLGILVNKQILNPDALTLAKIGKFFRQASLGALGITTATTIMMLTWSETYRDRFTLVCAGIFRSTVTLATWYRNIGYTSEEYKLARKVVHLRVAKRLLRLCRLHTGIYVKGAQHLASLTFIIPREYTETLSVLQDQAPFRGMGDVSKVFVEEFDGLRPKDLYAEFDEVPIAAASLAQVHRAKTKDGQDVAVKVQYPDVSRLFNVDIWTMQSISNLISYFFPEFELTWIITEFRNNLISEFDFLKEARNGELTKQRFRHRSDELTVPDIVWELTRKRVLTMEYIEGVKVNNREGLKSLGVNPKWVRDLLLEVFAEMIFCHGVVHCDPHPGNALVAISPKTKKAQLVLLDHGLYRELSDDFRRTYCDLWKALILNDTTLLEKTAHQMGTPKYIKFLPLIFTQRIPDSSTPLGEDMSPEEKALVHEQLKKITLNDFFDFLESLPRDMLLVLRTINLVRGIHRELGGNSMESFKTNARFAVRGVWCETREEEKQRIEKAKNRFREKNAGNVNRLKETDEMLIGPLQK</sequence>
<feature type="non-terminal residue" evidence="3">
    <location>
        <position position="1"/>
    </location>
</feature>
<dbReference type="PANTHER" id="PTHR43173">
    <property type="entry name" value="ABC1 FAMILY PROTEIN"/>
    <property type="match status" value="1"/>
</dbReference>
<comment type="similarity">
    <text evidence="1">Belongs to the protein kinase superfamily. ADCK protein kinase family.</text>
</comment>
<evidence type="ECO:0000256" key="1">
    <source>
        <dbReference type="ARBA" id="ARBA00009670"/>
    </source>
</evidence>
<dbReference type="EMBL" id="CAJVPV010010238">
    <property type="protein sequence ID" value="CAG8649224.1"/>
    <property type="molecule type" value="Genomic_DNA"/>
</dbReference>
<dbReference type="CDD" id="cd13969">
    <property type="entry name" value="ADCK1-like"/>
    <property type="match status" value="1"/>
</dbReference>
<comment type="caution">
    <text evidence="3">The sequence shown here is derived from an EMBL/GenBank/DDBJ whole genome shotgun (WGS) entry which is preliminary data.</text>
</comment>
<dbReference type="InterPro" id="IPR045307">
    <property type="entry name" value="ADCK1_dom"/>
</dbReference>
<dbReference type="OrthoDB" id="427480at2759"/>
<feature type="domain" description="ABC1 atypical kinase-like" evidence="2">
    <location>
        <begin position="141"/>
        <end position="387"/>
    </location>
</feature>